<feature type="signal peptide" evidence="4">
    <location>
        <begin position="1"/>
        <end position="25"/>
    </location>
</feature>
<dbReference type="PANTHER" id="PTHR38481">
    <property type="entry name" value="HYALURONATE LYASE"/>
    <property type="match status" value="1"/>
</dbReference>
<dbReference type="Pfam" id="PF02884">
    <property type="entry name" value="Lyase_8_C"/>
    <property type="match status" value="1"/>
</dbReference>
<feature type="domain" description="Polysaccharide lyase family 8 C-terminal" evidence="6">
    <location>
        <begin position="675"/>
        <end position="746"/>
    </location>
</feature>
<keyword evidence="9" id="KW-1185">Reference proteome</keyword>
<accession>A0AAV5AGY3</accession>
<dbReference type="InterPro" id="IPR008929">
    <property type="entry name" value="Chondroitin_lyas"/>
</dbReference>
<organism evidence="8 9">
    <name type="scientific">Clathrus columnatus</name>
    <dbReference type="NCBI Taxonomy" id="1419009"/>
    <lineage>
        <taxon>Eukaryota</taxon>
        <taxon>Fungi</taxon>
        <taxon>Dikarya</taxon>
        <taxon>Basidiomycota</taxon>
        <taxon>Agaricomycotina</taxon>
        <taxon>Agaricomycetes</taxon>
        <taxon>Phallomycetidae</taxon>
        <taxon>Phallales</taxon>
        <taxon>Clathraceae</taxon>
        <taxon>Clathrus</taxon>
    </lineage>
</organism>
<sequence>MRTTLWPSILFLSECLLLGTATVRSASLTFPSNENVPATKSLISGQLATSTPIPVPSDPDVATLLSRRISYTISAETGSSNLQSWLSSIGPNGQWPSSQIDYTAGCDAQQANWPAEEHWTRITALAAAWHGGWSKAPKSMVQNETVRAQIGLAVDWWFSNDFTNINCLDNGGSSSCPCGTPGLWNINWYSNMVDIPKAVGQSCILLSPSLTPTQLSNCTNITGRSYAVFHRADKPDYLGGSNTLDLAYVGISEALVSAAGNVNGDTTGNSTLIEEAYGYVHAEVVVQVGIMKDGIQQDGGFSQHEGIIYTGNYGKEYINDVLELEIEAGGTRFAATGDSKSAFLGLMDGSQWMIYENTVTGVLHWDFSVVGRMISFAVSDDQVTENLKINTTDIQVLGLLWNSSDLVSVFNGLSTSTGTANVGNLLGNRMFWNNDYMVQRGTNYTTTLRLYSTRTHNTECLNSQNPFGFHLADGTTYTYVDGNEYEDIAASWDWNLIPGTTVDYNATLLECSTTGVVGLDPFVGGVSTGSIGMSVMDDIEHVNVIVLNSTTSSPVFSVLDQRKRSGAILHDLQEATDDNGNFTNPHTLFHDSIGYLFSPSVEVLSVSTGNQTGSWQSLGISKHAPETVDLFAAWVYHDPNNLNKPISYSVFPGRANAEQFVIDALETPLITLVETTDITAVQDIRNGVTMIAFWQDDGGEVFVPPSLLGTFGGMTVTSPDALVLIMEENGWIMTVADPTQTLDEITLTVTMDTFWIPDGWGSEATKTFTINFPANPMAGSSIPISLI</sequence>
<evidence type="ECO:0000256" key="2">
    <source>
        <dbReference type="ARBA" id="ARBA00022729"/>
    </source>
</evidence>
<dbReference type="Gene3D" id="2.70.98.10">
    <property type="match status" value="2"/>
</dbReference>
<feature type="chain" id="PRO_5043887465" description="Polysaccharide lyase family 8 protein" evidence="4">
    <location>
        <begin position="26"/>
        <end position="787"/>
    </location>
</feature>
<dbReference type="Gene3D" id="1.50.10.100">
    <property type="entry name" value="Chondroitin AC/alginate lyase"/>
    <property type="match status" value="1"/>
</dbReference>
<dbReference type="Proteomes" id="UP001050691">
    <property type="component" value="Unassembled WGS sequence"/>
</dbReference>
<dbReference type="SUPFAM" id="SSF48230">
    <property type="entry name" value="Chondroitin AC/alginate lyase"/>
    <property type="match status" value="1"/>
</dbReference>
<comment type="similarity">
    <text evidence="1">Belongs to the polysaccharide lyase 8 family.</text>
</comment>
<dbReference type="Pfam" id="PF08124">
    <property type="entry name" value="Lyase_8_N"/>
    <property type="match status" value="1"/>
</dbReference>
<evidence type="ECO:0008006" key="10">
    <source>
        <dbReference type="Google" id="ProtNLM"/>
    </source>
</evidence>
<feature type="domain" description="Polysaccharide lyase 8 N-terminal alpha-helical" evidence="7">
    <location>
        <begin position="106"/>
        <end position="381"/>
    </location>
</feature>
<dbReference type="SUPFAM" id="SSF74650">
    <property type="entry name" value="Galactose mutarotase-like"/>
    <property type="match status" value="1"/>
</dbReference>
<dbReference type="Pfam" id="PF02278">
    <property type="entry name" value="Lyase_8"/>
    <property type="match status" value="1"/>
</dbReference>
<name>A0AAV5AGY3_9AGAM</name>
<evidence type="ECO:0000256" key="4">
    <source>
        <dbReference type="SAM" id="SignalP"/>
    </source>
</evidence>
<feature type="domain" description="Polysaccharide lyase family 8 central" evidence="5">
    <location>
        <begin position="428"/>
        <end position="653"/>
    </location>
</feature>
<evidence type="ECO:0000313" key="8">
    <source>
        <dbReference type="EMBL" id="GJJ11953.1"/>
    </source>
</evidence>
<dbReference type="InterPro" id="IPR038970">
    <property type="entry name" value="Lyase_8"/>
</dbReference>
<dbReference type="Gene3D" id="2.60.220.10">
    <property type="entry name" value="Polysaccharide lyase family 8-like, C-terminal"/>
    <property type="match status" value="1"/>
</dbReference>
<dbReference type="InterPro" id="IPR011013">
    <property type="entry name" value="Gal_mutarotase_sf_dom"/>
</dbReference>
<dbReference type="SUPFAM" id="SSF49863">
    <property type="entry name" value="Hyaluronate lyase-like, C-terminal domain"/>
    <property type="match status" value="1"/>
</dbReference>
<protein>
    <recommendedName>
        <fullName evidence="10">Polysaccharide lyase family 8 protein</fullName>
    </recommendedName>
</protein>
<dbReference type="GO" id="GO:0005975">
    <property type="term" value="P:carbohydrate metabolic process"/>
    <property type="evidence" value="ECO:0007669"/>
    <property type="project" value="InterPro"/>
</dbReference>
<comment type="caution">
    <text evidence="8">The sequence shown here is derived from an EMBL/GenBank/DDBJ whole genome shotgun (WGS) entry which is preliminary data.</text>
</comment>
<dbReference type="PANTHER" id="PTHR38481:SF1">
    <property type="entry name" value="HYALURONATE LYASE"/>
    <property type="match status" value="1"/>
</dbReference>
<dbReference type="AlphaFoldDB" id="A0AAV5AGY3"/>
<proteinExistence type="inferred from homology"/>
<gene>
    <name evidence="8" type="ORF">Clacol_006191</name>
</gene>
<evidence type="ECO:0000256" key="3">
    <source>
        <dbReference type="ARBA" id="ARBA00023239"/>
    </source>
</evidence>
<evidence type="ECO:0000259" key="5">
    <source>
        <dbReference type="Pfam" id="PF02278"/>
    </source>
</evidence>
<evidence type="ECO:0000313" key="9">
    <source>
        <dbReference type="Proteomes" id="UP001050691"/>
    </source>
</evidence>
<dbReference type="InterPro" id="IPR003159">
    <property type="entry name" value="Lyase_8_central_dom"/>
</dbReference>
<dbReference type="InterPro" id="IPR012970">
    <property type="entry name" value="Lyase_8_alpha_N"/>
</dbReference>
<dbReference type="InterPro" id="IPR004103">
    <property type="entry name" value="Lyase_8_C"/>
</dbReference>
<dbReference type="InterPro" id="IPR014718">
    <property type="entry name" value="GH-type_carb-bd"/>
</dbReference>
<dbReference type="GO" id="GO:0016837">
    <property type="term" value="F:carbon-oxygen lyase activity, acting on polysaccharides"/>
    <property type="evidence" value="ECO:0007669"/>
    <property type="project" value="UniProtKB-ARBA"/>
</dbReference>
<dbReference type="EMBL" id="BPWL01000007">
    <property type="protein sequence ID" value="GJJ11953.1"/>
    <property type="molecule type" value="Genomic_DNA"/>
</dbReference>
<evidence type="ECO:0000256" key="1">
    <source>
        <dbReference type="ARBA" id="ARBA00006699"/>
    </source>
</evidence>
<dbReference type="GO" id="GO:0030246">
    <property type="term" value="F:carbohydrate binding"/>
    <property type="evidence" value="ECO:0007669"/>
    <property type="project" value="InterPro"/>
</dbReference>
<evidence type="ECO:0000259" key="7">
    <source>
        <dbReference type="Pfam" id="PF08124"/>
    </source>
</evidence>
<keyword evidence="3" id="KW-0456">Lyase</keyword>
<evidence type="ECO:0000259" key="6">
    <source>
        <dbReference type="Pfam" id="PF02884"/>
    </source>
</evidence>
<dbReference type="GO" id="GO:0005576">
    <property type="term" value="C:extracellular region"/>
    <property type="evidence" value="ECO:0007669"/>
    <property type="project" value="InterPro"/>
</dbReference>
<keyword evidence="2 4" id="KW-0732">Signal</keyword>
<dbReference type="InterPro" id="IPR011071">
    <property type="entry name" value="Lyase_8-like_C"/>
</dbReference>
<reference evidence="8" key="1">
    <citation type="submission" date="2021-10" db="EMBL/GenBank/DDBJ databases">
        <title>De novo Genome Assembly of Clathrus columnatus (Basidiomycota, Fungi) Using Illumina and Nanopore Sequence Data.</title>
        <authorList>
            <person name="Ogiso-Tanaka E."/>
            <person name="Itagaki H."/>
            <person name="Hosoya T."/>
            <person name="Hosaka K."/>
        </authorList>
    </citation>
    <scope>NUCLEOTIDE SEQUENCE</scope>
    <source>
        <strain evidence="8">MO-923</strain>
    </source>
</reference>